<dbReference type="PANTHER" id="PTHR47683">
    <property type="entry name" value="PSEUDOURIDINE SYNTHASE FAMILY PROTEIN-RELATED"/>
    <property type="match status" value="1"/>
</dbReference>
<dbReference type="SUPFAM" id="SSF55120">
    <property type="entry name" value="Pseudouridine synthase"/>
    <property type="match status" value="1"/>
</dbReference>
<proteinExistence type="inferred from homology"/>
<dbReference type="OrthoDB" id="9807213at2"/>
<dbReference type="GO" id="GO:0000455">
    <property type="term" value="P:enzyme-directed rRNA pseudouridine synthesis"/>
    <property type="evidence" value="ECO:0007669"/>
    <property type="project" value="UniProtKB-ARBA"/>
</dbReference>
<feature type="compositionally biased region" description="Basic residues" evidence="4">
    <location>
        <begin position="218"/>
        <end position="232"/>
    </location>
</feature>
<evidence type="ECO:0000313" key="6">
    <source>
        <dbReference type="EMBL" id="ADZ90613.1"/>
    </source>
</evidence>
<evidence type="ECO:0000256" key="2">
    <source>
        <dbReference type="ARBA" id="ARBA00023235"/>
    </source>
</evidence>
<keyword evidence="2 3" id="KW-0413">Isomerase</keyword>
<dbReference type="GO" id="GO:0005829">
    <property type="term" value="C:cytosol"/>
    <property type="evidence" value="ECO:0007669"/>
    <property type="project" value="UniProtKB-ARBA"/>
</dbReference>
<dbReference type="NCBIfam" id="TIGR00093">
    <property type="entry name" value="pseudouridine synthase"/>
    <property type="match status" value="1"/>
</dbReference>
<reference evidence="6 7" key="1">
    <citation type="journal article" date="2012" name="Stand. Genomic Sci.">
        <title>Complete genome sequence of the melanogenic marine bacterium Marinomonas mediterranea type strain (MMB-1(T)).</title>
        <authorList>
            <person name="Lucas-Elio P."/>
            <person name="Goodwin L."/>
            <person name="Woyke T."/>
            <person name="Pitluck S."/>
            <person name="Nolan M."/>
            <person name="Kyrpides N.C."/>
            <person name="Detter J.C."/>
            <person name="Copeland A."/>
            <person name="Teshima H."/>
            <person name="Bruce D."/>
            <person name="Detter C."/>
            <person name="Tapia R."/>
            <person name="Han S."/>
            <person name="Land M.L."/>
            <person name="Ivanova N."/>
            <person name="Mikhailova N."/>
            <person name="Johnston A.W."/>
            <person name="Sanchez-Amat A."/>
        </authorList>
    </citation>
    <scope>NUCLEOTIDE SEQUENCE [LARGE SCALE GENOMIC DNA]</scope>
    <source>
        <strain evidence="7">ATCC 700492 / JCM 21426 / NBRC 103028 / MMB-1</strain>
    </source>
</reference>
<dbReference type="InterPro" id="IPR020103">
    <property type="entry name" value="PsdUridine_synth_cat_dom_sf"/>
</dbReference>
<dbReference type="InterPro" id="IPR006145">
    <property type="entry name" value="PsdUridine_synth_RsuA/RluA"/>
</dbReference>
<organism evidence="6 7">
    <name type="scientific">Marinomonas mediterranea (strain ATCC 700492 / JCM 21426 / NBRC 103028 / MMB-1)</name>
    <dbReference type="NCBI Taxonomy" id="717774"/>
    <lineage>
        <taxon>Bacteria</taxon>
        <taxon>Pseudomonadati</taxon>
        <taxon>Pseudomonadota</taxon>
        <taxon>Gammaproteobacteria</taxon>
        <taxon>Oceanospirillales</taxon>
        <taxon>Oceanospirillaceae</taxon>
        <taxon>Marinomonas</taxon>
    </lineage>
</organism>
<dbReference type="KEGG" id="mme:Marme_1340"/>
<dbReference type="InterPro" id="IPR042092">
    <property type="entry name" value="PsdUridine_s_RsuA/RluB/E/F_cat"/>
</dbReference>
<dbReference type="RefSeq" id="WP_013660518.1">
    <property type="nucleotide sequence ID" value="NC_015276.1"/>
</dbReference>
<evidence type="ECO:0000256" key="1">
    <source>
        <dbReference type="ARBA" id="ARBA00008348"/>
    </source>
</evidence>
<dbReference type="PANTHER" id="PTHR47683:SF2">
    <property type="entry name" value="RNA-BINDING S4 DOMAIN-CONTAINING PROTEIN"/>
    <property type="match status" value="1"/>
</dbReference>
<name>F2JWE0_MARM1</name>
<dbReference type="GO" id="GO:0120159">
    <property type="term" value="F:rRNA pseudouridine synthase activity"/>
    <property type="evidence" value="ECO:0007669"/>
    <property type="project" value="UniProtKB-ARBA"/>
</dbReference>
<dbReference type="InterPro" id="IPR018496">
    <property type="entry name" value="PsdUridine_synth_RsuA/RluB_CS"/>
</dbReference>
<evidence type="ECO:0000256" key="3">
    <source>
        <dbReference type="RuleBase" id="RU003887"/>
    </source>
</evidence>
<gene>
    <name evidence="6" type="ordered locus">Marme_1340</name>
</gene>
<evidence type="ECO:0000313" key="7">
    <source>
        <dbReference type="Proteomes" id="UP000001062"/>
    </source>
</evidence>
<dbReference type="PROSITE" id="PS01149">
    <property type="entry name" value="PSI_RSU"/>
    <property type="match status" value="1"/>
</dbReference>
<dbReference type="eggNOG" id="COG1187">
    <property type="taxonomic scope" value="Bacteria"/>
</dbReference>
<dbReference type="Pfam" id="PF00849">
    <property type="entry name" value="PseudoU_synth_2"/>
    <property type="match status" value="1"/>
</dbReference>
<dbReference type="InterPro" id="IPR020094">
    <property type="entry name" value="TruA/RsuA/RluB/E/F_N"/>
</dbReference>
<keyword evidence="7" id="KW-1185">Reference proteome</keyword>
<dbReference type="AlphaFoldDB" id="F2JWE0"/>
<dbReference type="EMBL" id="CP002583">
    <property type="protein sequence ID" value="ADZ90613.1"/>
    <property type="molecule type" value="Genomic_DNA"/>
</dbReference>
<dbReference type="FunFam" id="3.30.70.1560:FF:000001">
    <property type="entry name" value="Pseudouridine synthase"/>
    <property type="match status" value="1"/>
</dbReference>
<dbReference type="InterPro" id="IPR000748">
    <property type="entry name" value="PsdUridine_synth_RsuA/RluB/E/F"/>
</dbReference>
<dbReference type="Gene3D" id="3.30.70.580">
    <property type="entry name" value="Pseudouridine synthase I, catalytic domain, N-terminal subdomain"/>
    <property type="match status" value="1"/>
</dbReference>
<accession>F2JWE0</accession>
<dbReference type="InterPro" id="IPR050343">
    <property type="entry name" value="RsuA_PseudoU_synthase"/>
</dbReference>
<feature type="domain" description="Pseudouridine synthase RsuA/RluA-like" evidence="5">
    <location>
        <begin position="5"/>
        <end position="149"/>
    </location>
</feature>
<dbReference type="EC" id="5.4.99.-" evidence="3"/>
<dbReference type="GO" id="GO:0003723">
    <property type="term" value="F:RNA binding"/>
    <property type="evidence" value="ECO:0007669"/>
    <property type="project" value="InterPro"/>
</dbReference>
<dbReference type="PATRIC" id="fig|717774.3.peg.1389"/>
<evidence type="ECO:0000259" key="5">
    <source>
        <dbReference type="Pfam" id="PF00849"/>
    </source>
</evidence>
<dbReference type="HOGENOM" id="CLU_024979_8_1_6"/>
<protein>
    <recommendedName>
        <fullName evidence="3">Pseudouridine synthase</fullName>
        <ecNumber evidence="3">5.4.99.-</ecNumber>
    </recommendedName>
</protein>
<comment type="similarity">
    <text evidence="1 3">Belongs to the pseudouridine synthase RsuA family.</text>
</comment>
<feature type="region of interest" description="Disordered" evidence="4">
    <location>
        <begin position="188"/>
        <end position="232"/>
    </location>
</feature>
<evidence type="ECO:0000256" key="4">
    <source>
        <dbReference type="SAM" id="MobiDB-lite"/>
    </source>
</evidence>
<dbReference type="STRING" id="717774.Marme_1340"/>
<sequence length="232" mass="26237">MPEKLIILNKPFHVLSQFTADDGKDTLANYIDDENVYAAGRLDYDSEGLLLLTNNGSLQHLIASPKFKMPKTYWVQVEGEITDDAIGSLCRGVELKDGMTKPAECRKIDQPNIWDRTPAVRYRANIPTSWVALTITEGKNRQVRRMTAAVGFPTLRLIRYSIGPYTVDSLRSGESKIAELTSQLREQVSEFEQKKRATPPNRSRHRSKGQSLPDGKGNTRRHRSAQSARRPR</sequence>
<dbReference type="Proteomes" id="UP000001062">
    <property type="component" value="Chromosome"/>
</dbReference>
<dbReference type="Gene3D" id="3.30.70.1560">
    <property type="entry name" value="Alpha-L RNA-binding motif"/>
    <property type="match status" value="1"/>
</dbReference>